<dbReference type="AlphaFoldDB" id="A0A8K0W523"/>
<feature type="non-terminal residue" evidence="2">
    <location>
        <position position="71"/>
    </location>
</feature>
<gene>
    <name evidence="2" type="ORF">BKA59DRAFT_488749</name>
</gene>
<protein>
    <submittedName>
        <fullName evidence="2">Uncharacterized protein</fullName>
    </submittedName>
</protein>
<dbReference type="Proteomes" id="UP000813427">
    <property type="component" value="Unassembled WGS sequence"/>
</dbReference>
<sequence length="71" mass="8238">MGTEIVLEQDAPFSTPKRPSLVVKPTSKVRDTIVGNHVLNWERDRSRTAETVDRYRPGTARKHINRERRIV</sequence>
<evidence type="ECO:0000313" key="2">
    <source>
        <dbReference type="EMBL" id="KAH7231043.1"/>
    </source>
</evidence>
<evidence type="ECO:0000256" key="1">
    <source>
        <dbReference type="SAM" id="MobiDB-lite"/>
    </source>
</evidence>
<dbReference type="EMBL" id="JAGPXF010000009">
    <property type="protein sequence ID" value="KAH7231043.1"/>
    <property type="molecule type" value="Genomic_DNA"/>
</dbReference>
<feature type="region of interest" description="Disordered" evidence="1">
    <location>
        <begin position="1"/>
        <end position="22"/>
    </location>
</feature>
<proteinExistence type="predicted"/>
<comment type="caution">
    <text evidence="2">The sequence shown here is derived from an EMBL/GenBank/DDBJ whole genome shotgun (WGS) entry which is preliminary data.</text>
</comment>
<reference evidence="2" key="1">
    <citation type="journal article" date="2021" name="Nat. Commun.">
        <title>Genetic determinants of endophytism in the Arabidopsis root mycobiome.</title>
        <authorList>
            <person name="Mesny F."/>
            <person name="Miyauchi S."/>
            <person name="Thiergart T."/>
            <person name="Pickel B."/>
            <person name="Atanasova L."/>
            <person name="Karlsson M."/>
            <person name="Huettel B."/>
            <person name="Barry K.W."/>
            <person name="Haridas S."/>
            <person name="Chen C."/>
            <person name="Bauer D."/>
            <person name="Andreopoulos W."/>
            <person name="Pangilinan J."/>
            <person name="LaButti K."/>
            <person name="Riley R."/>
            <person name="Lipzen A."/>
            <person name="Clum A."/>
            <person name="Drula E."/>
            <person name="Henrissat B."/>
            <person name="Kohler A."/>
            <person name="Grigoriev I.V."/>
            <person name="Martin F.M."/>
            <person name="Hacquard S."/>
        </authorList>
    </citation>
    <scope>NUCLEOTIDE SEQUENCE</scope>
    <source>
        <strain evidence="2">MPI-SDFR-AT-0068</strain>
    </source>
</reference>
<evidence type="ECO:0000313" key="3">
    <source>
        <dbReference type="Proteomes" id="UP000813427"/>
    </source>
</evidence>
<keyword evidence="3" id="KW-1185">Reference proteome</keyword>
<organism evidence="2 3">
    <name type="scientific">Fusarium tricinctum</name>
    <dbReference type="NCBI Taxonomy" id="61284"/>
    <lineage>
        <taxon>Eukaryota</taxon>
        <taxon>Fungi</taxon>
        <taxon>Dikarya</taxon>
        <taxon>Ascomycota</taxon>
        <taxon>Pezizomycotina</taxon>
        <taxon>Sordariomycetes</taxon>
        <taxon>Hypocreomycetidae</taxon>
        <taxon>Hypocreales</taxon>
        <taxon>Nectriaceae</taxon>
        <taxon>Fusarium</taxon>
        <taxon>Fusarium tricinctum species complex</taxon>
    </lineage>
</organism>
<accession>A0A8K0W523</accession>
<name>A0A8K0W523_9HYPO</name>
<dbReference type="OrthoDB" id="5243934at2759"/>